<name>A0A1T1H142_9GAMM</name>
<dbReference type="InterPro" id="IPR024787">
    <property type="entry name" value="EcsC"/>
</dbReference>
<comment type="caution">
    <text evidence="2">The sequence shown here is derived from an EMBL/GenBank/DDBJ whole genome shotgun (WGS) entry which is preliminary data.</text>
</comment>
<keyword evidence="3" id="KW-1185">Reference proteome</keyword>
<gene>
    <name evidence="2" type="ORF">B1202_08080</name>
</gene>
<evidence type="ECO:0000313" key="3">
    <source>
        <dbReference type="Proteomes" id="UP000191160"/>
    </source>
</evidence>
<evidence type="ECO:0000313" key="2">
    <source>
        <dbReference type="EMBL" id="OOV83582.1"/>
    </source>
</evidence>
<dbReference type="PANTHER" id="PTHR41260">
    <property type="entry name" value="PROTEIN ECSC"/>
    <property type="match status" value="1"/>
</dbReference>
<organism evidence="2 3">
    <name type="scientific">Acinetobacter amyesii</name>
    <dbReference type="NCBI Taxonomy" id="2942470"/>
    <lineage>
        <taxon>Bacteria</taxon>
        <taxon>Pseudomonadati</taxon>
        <taxon>Pseudomonadota</taxon>
        <taxon>Gammaproteobacteria</taxon>
        <taxon>Moraxellales</taxon>
        <taxon>Moraxellaceae</taxon>
        <taxon>Acinetobacter</taxon>
    </lineage>
</organism>
<dbReference type="RefSeq" id="WP_078190049.1">
    <property type="nucleotide sequence ID" value="NZ_JAMCOZ010000014.1"/>
</dbReference>
<proteinExistence type="predicted"/>
<accession>A0A1T1H142</accession>
<sequence>MAKTNNKPTAGLLSNAFGVAKKLSSTGVSIINHVAPESVTKVIQPQKNGQTLEGQSRQTRVFDVKKYDNPQQILREHVPNVSRQLFGRHFNTVNNVANFIAPQFSDKISDYLFDRLNHFSSDISSVDAVLDEAGVRDLEELTQDVDRSRRISQALGEQNKWIASIQGALTGATGVIGSSIDIPASLIMTLRVIYQVGRSYGFDLSKESDQDIVQFIFKQVDLSLIAEKQTLLMAIKALSSTLQNSDLHQLQQLVGSDTDAAALKKYVLDENGQFKWAWLNQMPKVSLLNQLSRLSPVASAGVSVVYSRRLVDEVNQKAQQVFSNARQYILQHQDITLSPLHAYERSLELLAQATPKLLEGIKAKDLDLAEPVLDQTIDVAGHESIRAVKVTKKAQAKTADAAEVAVEQEQKVSEGLEALAEKVVEPHAPVAAQKPALAETDEFGALDAVQEDNVPVDKAAPKAKSRKAKTAAVDKVTKKSADSSEK</sequence>
<protein>
    <submittedName>
        <fullName evidence="2">EcsC family protein</fullName>
    </submittedName>
</protein>
<reference evidence="2 3" key="1">
    <citation type="submission" date="2017-02" db="EMBL/GenBank/DDBJ databases">
        <title>Acinetobacter sp. ANC 4945, whole genome shotgun sequencing project.</title>
        <authorList>
            <person name="Radolfova-Krizova L."/>
            <person name="Al Atrouni A."/>
            <person name="Nemec A."/>
        </authorList>
    </citation>
    <scope>NUCLEOTIDE SEQUENCE [LARGE SCALE GENOMIC DNA]</scope>
    <source>
        <strain evidence="2 3">ANC 4945</strain>
    </source>
</reference>
<dbReference type="PANTHER" id="PTHR41260:SF1">
    <property type="entry name" value="PROTEIN ECSC"/>
    <property type="match status" value="1"/>
</dbReference>
<feature type="region of interest" description="Disordered" evidence="1">
    <location>
        <begin position="448"/>
        <end position="486"/>
    </location>
</feature>
<dbReference type="EMBL" id="MVKX01000004">
    <property type="protein sequence ID" value="OOV83582.1"/>
    <property type="molecule type" value="Genomic_DNA"/>
</dbReference>
<dbReference type="Pfam" id="PF12787">
    <property type="entry name" value="EcsC"/>
    <property type="match status" value="1"/>
</dbReference>
<dbReference type="Proteomes" id="UP000191160">
    <property type="component" value="Unassembled WGS sequence"/>
</dbReference>
<dbReference type="AlphaFoldDB" id="A0A1T1H142"/>
<evidence type="ECO:0000256" key="1">
    <source>
        <dbReference type="SAM" id="MobiDB-lite"/>
    </source>
</evidence>
<feature type="compositionally biased region" description="Basic and acidic residues" evidence="1">
    <location>
        <begin position="475"/>
        <end position="486"/>
    </location>
</feature>